<evidence type="ECO:0000313" key="1">
    <source>
        <dbReference type="EMBL" id="QHS97183.1"/>
    </source>
</evidence>
<proteinExistence type="predicted"/>
<reference evidence="1" key="1">
    <citation type="journal article" date="2020" name="Nature">
        <title>Giant virus diversity and host interactions through global metagenomics.</title>
        <authorList>
            <person name="Schulz F."/>
            <person name="Roux S."/>
            <person name="Paez-Espino D."/>
            <person name="Jungbluth S."/>
            <person name="Walsh D.A."/>
            <person name="Denef V.J."/>
            <person name="McMahon K.D."/>
            <person name="Konstantinidis K.T."/>
            <person name="Eloe-Fadrosh E.A."/>
            <person name="Kyrpides N.C."/>
            <person name="Woyke T."/>
        </authorList>
    </citation>
    <scope>NUCLEOTIDE SEQUENCE</scope>
    <source>
        <strain evidence="1">GVMAG-M-3300020169-51</strain>
    </source>
</reference>
<protein>
    <submittedName>
        <fullName evidence="1">Uncharacterized protein</fullName>
    </submittedName>
</protein>
<dbReference type="AlphaFoldDB" id="A0A6C0C0V1"/>
<dbReference type="EMBL" id="MN739291">
    <property type="protein sequence ID" value="QHS97183.1"/>
    <property type="molecule type" value="Genomic_DNA"/>
</dbReference>
<sequence>MYNTDFELTYRDISDNKLSDKTYREEFLKFLNLEEYNDDTVSEKLDEIFLLQGFTFTKVLIYISNYNKLPFELSPKDCFPFLFSWEYFSFTFDAIKAKAIENKHFNLLLLWEEIKKSK</sequence>
<organism evidence="1">
    <name type="scientific">viral metagenome</name>
    <dbReference type="NCBI Taxonomy" id="1070528"/>
    <lineage>
        <taxon>unclassified sequences</taxon>
        <taxon>metagenomes</taxon>
        <taxon>organismal metagenomes</taxon>
    </lineage>
</organism>
<name>A0A6C0C0V1_9ZZZZ</name>
<accession>A0A6C0C0V1</accession>